<dbReference type="HOGENOM" id="CLU_1706254_0_0_1"/>
<sequence>MERNKMSRDDLGRHIGMGAIWERGETEKRKINMKLLIISMVLTCMVAYSHASWGRGITGNFQYNPNDGYSCSYAECRQSGPGNRRFHVICKKPNQRTYDCVYEGNPHNCAAYNNNGQARYYQALAKKAGNRRAHGCTYWKIWADNMCTNIQMIKISGSGRRFRQRSSFCSDN</sequence>
<dbReference type="GO" id="GO:0005576">
    <property type="term" value="C:extracellular region"/>
    <property type="evidence" value="ECO:0007669"/>
    <property type="project" value="UniProtKB-SubCell"/>
</dbReference>
<evidence type="ECO:0000256" key="2">
    <source>
        <dbReference type="ARBA" id="ARBA00008326"/>
    </source>
</evidence>
<keyword evidence="7" id="KW-0472">Membrane</keyword>
<dbReference type="Proteomes" id="UP000030746">
    <property type="component" value="Unassembled WGS sequence"/>
</dbReference>
<evidence type="ECO:0000256" key="4">
    <source>
        <dbReference type="ARBA" id="ARBA00022729"/>
    </source>
</evidence>
<comment type="similarity">
    <text evidence="2">Belongs to the fibroblast growth factor-binding protein family.</text>
</comment>
<proteinExistence type="inferred from homology"/>
<evidence type="ECO:0000256" key="5">
    <source>
        <dbReference type="ARBA" id="ARBA00023157"/>
    </source>
</evidence>
<dbReference type="InterPro" id="IPR010510">
    <property type="entry name" value="FGF1-bd"/>
</dbReference>
<dbReference type="EMBL" id="KB203219">
    <property type="protein sequence ID" value="ESO85926.1"/>
    <property type="molecule type" value="Genomic_DNA"/>
</dbReference>
<evidence type="ECO:0000313" key="8">
    <source>
        <dbReference type="EMBL" id="ESO85926.1"/>
    </source>
</evidence>
<evidence type="ECO:0000256" key="6">
    <source>
        <dbReference type="ARBA" id="ARBA00023183"/>
    </source>
</evidence>
<evidence type="ECO:0000256" key="7">
    <source>
        <dbReference type="SAM" id="Phobius"/>
    </source>
</evidence>
<keyword evidence="3" id="KW-0964">Secreted</keyword>
<protein>
    <submittedName>
        <fullName evidence="8">Uncharacterized protein</fullName>
    </submittedName>
</protein>
<keyword evidence="7" id="KW-1133">Transmembrane helix</keyword>
<gene>
    <name evidence="8" type="ORF">LOTGIDRAFT_235694</name>
</gene>
<evidence type="ECO:0000256" key="3">
    <source>
        <dbReference type="ARBA" id="ARBA00022525"/>
    </source>
</evidence>
<keyword evidence="6" id="KW-0340">Growth factor binding</keyword>
<reference evidence="8 9" key="1">
    <citation type="journal article" date="2013" name="Nature">
        <title>Insights into bilaterian evolution from three spiralian genomes.</title>
        <authorList>
            <person name="Simakov O."/>
            <person name="Marletaz F."/>
            <person name="Cho S.J."/>
            <person name="Edsinger-Gonzales E."/>
            <person name="Havlak P."/>
            <person name="Hellsten U."/>
            <person name="Kuo D.H."/>
            <person name="Larsson T."/>
            <person name="Lv J."/>
            <person name="Arendt D."/>
            <person name="Savage R."/>
            <person name="Osoegawa K."/>
            <person name="de Jong P."/>
            <person name="Grimwood J."/>
            <person name="Chapman J.A."/>
            <person name="Shapiro H."/>
            <person name="Aerts A."/>
            <person name="Otillar R.P."/>
            <person name="Terry A.Y."/>
            <person name="Boore J.L."/>
            <person name="Grigoriev I.V."/>
            <person name="Lindberg D.R."/>
            <person name="Seaver E.C."/>
            <person name="Weisblat D.A."/>
            <person name="Putnam N.H."/>
            <person name="Rokhsar D.S."/>
        </authorList>
    </citation>
    <scope>NUCLEOTIDE SEQUENCE [LARGE SCALE GENOMIC DNA]</scope>
</reference>
<keyword evidence="4" id="KW-0732">Signal</keyword>
<keyword evidence="5" id="KW-1015">Disulfide bond</keyword>
<accession>V3ZY81</accession>
<evidence type="ECO:0000256" key="1">
    <source>
        <dbReference type="ARBA" id="ARBA00004613"/>
    </source>
</evidence>
<evidence type="ECO:0000313" key="9">
    <source>
        <dbReference type="Proteomes" id="UP000030746"/>
    </source>
</evidence>
<dbReference type="RefSeq" id="XP_009063428.1">
    <property type="nucleotide sequence ID" value="XM_009065180.1"/>
</dbReference>
<dbReference type="AlphaFoldDB" id="V3ZY81"/>
<feature type="transmembrane region" description="Helical" evidence="7">
    <location>
        <begin position="35"/>
        <end position="53"/>
    </location>
</feature>
<organism evidence="8 9">
    <name type="scientific">Lottia gigantea</name>
    <name type="common">Giant owl limpet</name>
    <dbReference type="NCBI Taxonomy" id="225164"/>
    <lineage>
        <taxon>Eukaryota</taxon>
        <taxon>Metazoa</taxon>
        <taxon>Spiralia</taxon>
        <taxon>Lophotrochozoa</taxon>
        <taxon>Mollusca</taxon>
        <taxon>Gastropoda</taxon>
        <taxon>Patellogastropoda</taxon>
        <taxon>Lottioidea</taxon>
        <taxon>Lottiidae</taxon>
        <taxon>Lottia</taxon>
    </lineage>
</organism>
<name>V3ZY81_LOTGI</name>
<dbReference type="GO" id="GO:0019838">
    <property type="term" value="F:growth factor binding"/>
    <property type="evidence" value="ECO:0007669"/>
    <property type="project" value="UniProtKB-KW"/>
</dbReference>
<comment type="subcellular location">
    <subcellularLocation>
        <location evidence="1">Secreted</location>
    </subcellularLocation>
</comment>
<dbReference type="KEGG" id="lgi:LOTGIDRAFT_235694"/>
<keyword evidence="9" id="KW-1185">Reference proteome</keyword>
<dbReference type="Pfam" id="PF06473">
    <property type="entry name" value="FGF-BP1"/>
    <property type="match status" value="1"/>
</dbReference>
<dbReference type="CTD" id="20249933"/>
<dbReference type="GeneID" id="20249933"/>
<keyword evidence="7" id="KW-0812">Transmembrane</keyword>